<dbReference type="PIRSF" id="PIRSF006250">
    <property type="entry name" value="NadC_ModD"/>
    <property type="match status" value="1"/>
</dbReference>
<dbReference type="InterPro" id="IPR036068">
    <property type="entry name" value="Nicotinate_pribotase-like_C"/>
</dbReference>
<evidence type="ECO:0000256" key="3">
    <source>
        <dbReference type="ARBA" id="ARBA00009400"/>
    </source>
</evidence>
<dbReference type="Proteomes" id="UP001308005">
    <property type="component" value="Unassembled WGS sequence"/>
</dbReference>
<keyword evidence="13" id="KW-1185">Reference proteome</keyword>
<dbReference type="Pfam" id="PF02749">
    <property type="entry name" value="QRPTase_N"/>
    <property type="match status" value="1"/>
</dbReference>
<protein>
    <recommendedName>
        <fullName evidence="4">nicotinate-nucleotide diphosphorylase (carboxylating)</fullName>
        <ecNumber evidence="4">2.4.2.19</ecNumber>
    </recommendedName>
    <alternativeName>
        <fullName evidence="8">Quinolinate phosphoribosyltransferase [decarboxylating]</fullName>
    </alternativeName>
</protein>
<evidence type="ECO:0000259" key="11">
    <source>
        <dbReference type="Pfam" id="PF02749"/>
    </source>
</evidence>
<dbReference type="SUPFAM" id="SSF54675">
    <property type="entry name" value="Nicotinate/Quinolinate PRTase N-terminal domain-like"/>
    <property type="match status" value="1"/>
</dbReference>
<dbReference type="InterPro" id="IPR013785">
    <property type="entry name" value="Aldolase_TIM"/>
</dbReference>
<accession>A0ABU6CWT0</accession>
<evidence type="ECO:0000313" key="13">
    <source>
        <dbReference type="Proteomes" id="UP001308005"/>
    </source>
</evidence>
<dbReference type="EMBL" id="JAYMYJ010000047">
    <property type="protein sequence ID" value="MEB4590542.1"/>
    <property type="molecule type" value="Genomic_DNA"/>
</dbReference>
<feature type="domain" description="Quinolinate phosphoribosyl transferase N-terminal" evidence="11">
    <location>
        <begin position="23"/>
        <end position="107"/>
    </location>
</feature>
<evidence type="ECO:0000313" key="12">
    <source>
        <dbReference type="EMBL" id="MEB4590542.1"/>
    </source>
</evidence>
<dbReference type="RefSeq" id="WP_324693899.1">
    <property type="nucleotide sequence ID" value="NZ_JAYMYJ010000047.1"/>
</dbReference>
<dbReference type="InterPro" id="IPR004393">
    <property type="entry name" value="NadC"/>
</dbReference>
<evidence type="ECO:0000256" key="1">
    <source>
        <dbReference type="ARBA" id="ARBA00003237"/>
    </source>
</evidence>
<reference evidence="13" key="1">
    <citation type="submission" date="2023-07" db="EMBL/GenBank/DDBJ databases">
        <title>The carbon used by Thiothrix.</title>
        <authorList>
            <person name="Chen L."/>
        </authorList>
    </citation>
    <scope>NUCLEOTIDE SEQUENCE [LARGE SCALE GENOMIC DNA]</scope>
</reference>
<evidence type="ECO:0000256" key="4">
    <source>
        <dbReference type="ARBA" id="ARBA00011944"/>
    </source>
</evidence>
<comment type="caution">
    <text evidence="12">The sequence shown here is derived from an EMBL/GenBank/DDBJ whole genome shotgun (WGS) entry which is preliminary data.</text>
</comment>
<sequence>MILPNDLQETVARALAEDLGSGDVTAGLIPMGRQAVANVFCREEAVICGTAWFDEVFRQLDPAVTVEWRCQDSGRVQTDALLCSLRGSARSILSGERTALNFLQTLSATATATCRYVDLVAHTQCRILDTRKTLPGLRTAQKYAVLCGGGTNHRIGLYDRVLIKENHIMAAGSITAAIQQARKLHPNIRVEVETENLQELAEAAAAQADIIMLDDYDLAAMREAVRVIGGKIPLEASGGVSPETVTAIAETGVDFVSIGSITKHIRAVDLSMRFVK</sequence>
<organism evidence="12 13">
    <name type="scientific">Candidatus Thiothrix phosphatis</name>
    <dbReference type="NCBI Taxonomy" id="3112415"/>
    <lineage>
        <taxon>Bacteria</taxon>
        <taxon>Pseudomonadati</taxon>
        <taxon>Pseudomonadota</taxon>
        <taxon>Gammaproteobacteria</taxon>
        <taxon>Thiotrichales</taxon>
        <taxon>Thiotrichaceae</taxon>
        <taxon>Thiothrix</taxon>
    </lineage>
</organism>
<evidence type="ECO:0000259" key="10">
    <source>
        <dbReference type="Pfam" id="PF01729"/>
    </source>
</evidence>
<keyword evidence="6 9" id="KW-0328">Glycosyltransferase</keyword>
<dbReference type="PANTHER" id="PTHR32179">
    <property type="entry name" value="NICOTINATE-NUCLEOTIDE PYROPHOSPHORYLASE [CARBOXYLATING]"/>
    <property type="match status" value="1"/>
</dbReference>
<evidence type="ECO:0000256" key="5">
    <source>
        <dbReference type="ARBA" id="ARBA00022642"/>
    </source>
</evidence>
<proteinExistence type="inferred from homology"/>
<dbReference type="InterPro" id="IPR027277">
    <property type="entry name" value="NadC/ModD"/>
</dbReference>
<dbReference type="EC" id="2.4.2.19" evidence="4"/>
<dbReference type="NCBIfam" id="TIGR00078">
    <property type="entry name" value="nadC"/>
    <property type="match status" value="1"/>
</dbReference>
<keyword evidence="5" id="KW-0662">Pyridine nucleotide biosynthesis</keyword>
<evidence type="ECO:0000256" key="9">
    <source>
        <dbReference type="PIRNR" id="PIRNR006250"/>
    </source>
</evidence>
<evidence type="ECO:0000256" key="2">
    <source>
        <dbReference type="ARBA" id="ARBA00004893"/>
    </source>
</evidence>
<dbReference type="Gene3D" id="3.90.1170.20">
    <property type="entry name" value="Quinolinate phosphoribosyl transferase, N-terminal domain"/>
    <property type="match status" value="1"/>
</dbReference>
<comment type="similarity">
    <text evidence="3 9">Belongs to the NadC/ModD family.</text>
</comment>
<name>A0ABU6CWT0_9GAMM</name>
<comment type="function">
    <text evidence="1">Involved in the catabolism of quinolinic acid (QA).</text>
</comment>
<comment type="pathway">
    <text evidence="2">Cofactor biosynthesis; NAD(+) biosynthesis; nicotinate D-ribonucleotide from quinolinate: step 1/1.</text>
</comment>
<dbReference type="PANTHER" id="PTHR32179:SF3">
    <property type="entry name" value="NICOTINATE-NUCLEOTIDE PYROPHOSPHORYLASE [CARBOXYLATING]"/>
    <property type="match status" value="1"/>
</dbReference>
<dbReference type="CDD" id="cd01572">
    <property type="entry name" value="QPRTase"/>
    <property type="match status" value="1"/>
</dbReference>
<reference evidence="12 13" key="2">
    <citation type="submission" date="2024-01" db="EMBL/GenBank/DDBJ databases">
        <authorList>
            <person name="Xie X."/>
        </authorList>
    </citation>
    <scope>NUCLEOTIDE SEQUENCE [LARGE SCALE GENOMIC DNA]</scope>
    <source>
        <strain evidence="12">SCUT-1</strain>
    </source>
</reference>
<feature type="domain" description="Quinolinate phosphoribosyl transferase C-terminal" evidence="10">
    <location>
        <begin position="110"/>
        <end position="273"/>
    </location>
</feature>
<dbReference type="Pfam" id="PF01729">
    <property type="entry name" value="QRPTase_C"/>
    <property type="match status" value="1"/>
</dbReference>
<dbReference type="GO" id="GO:0004514">
    <property type="term" value="F:nicotinate-nucleotide diphosphorylase (carboxylating) activity"/>
    <property type="evidence" value="ECO:0007669"/>
    <property type="project" value="UniProtKB-EC"/>
</dbReference>
<dbReference type="InterPro" id="IPR002638">
    <property type="entry name" value="Quinolinate_PRibosylTrfase_C"/>
</dbReference>
<dbReference type="Gene3D" id="3.20.20.70">
    <property type="entry name" value="Aldolase class I"/>
    <property type="match status" value="1"/>
</dbReference>
<dbReference type="InterPro" id="IPR037128">
    <property type="entry name" value="Quinolinate_PRibosylTase_N_sf"/>
</dbReference>
<dbReference type="SUPFAM" id="SSF51690">
    <property type="entry name" value="Nicotinate/Quinolinate PRTase C-terminal domain-like"/>
    <property type="match status" value="1"/>
</dbReference>
<evidence type="ECO:0000256" key="6">
    <source>
        <dbReference type="ARBA" id="ARBA00022676"/>
    </source>
</evidence>
<dbReference type="InterPro" id="IPR022412">
    <property type="entry name" value="Quinolinate_PRibosylTrfase_N"/>
</dbReference>
<gene>
    <name evidence="12" type="primary">nadC</name>
    <name evidence="12" type="ORF">VSS37_06085</name>
</gene>
<keyword evidence="7 9" id="KW-0808">Transferase</keyword>
<evidence type="ECO:0000256" key="7">
    <source>
        <dbReference type="ARBA" id="ARBA00022679"/>
    </source>
</evidence>
<evidence type="ECO:0000256" key="8">
    <source>
        <dbReference type="ARBA" id="ARBA00033102"/>
    </source>
</evidence>